<dbReference type="RefSeq" id="XP_007374587.1">
    <property type="nucleotide sequence ID" value="XM_007374525.1"/>
</dbReference>
<dbReference type="AlphaFoldDB" id="G3AL30"/>
<evidence type="ECO:0008006" key="3">
    <source>
        <dbReference type="Google" id="ProtNLM"/>
    </source>
</evidence>
<dbReference type="GO" id="GO:0030332">
    <property type="term" value="F:cyclin binding"/>
    <property type="evidence" value="ECO:0007669"/>
    <property type="project" value="TreeGrafter"/>
</dbReference>
<dbReference type="GO" id="GO:0005634">
    <property type="term" value="C:nucleus"/>
    <property type="evidence" value="ECO:0007669"/>
    <property type="project" value="TreeGrafter"/>
</dbReference>
<evidence type="ECO:0000313" key="2">
    <source>
        <dbReference type="Proteomes" id="UP000000709"/>
    </source>
</evidence>
<dbReference type="GO" id="GO:0043161">
    <property type="term" value="P:proteasome-mediated ubiquitin-dependent protein catabolic process"/>
    <property type="evidence" value="ECO:0007669"/>
    <property type="project" value="TreeGrafter"/>
</dbReference>
<proteinExistence type="predicted"/>
<dbReference type="eggNOG" id="KOG4784">
    <property type="taxonomic scope" value="Eukaryota"/>
</dbReference>
<dbReference type="GO" id="GO:0006513">
    <property type="term" value="P:protein monoubiquitination"/>
    <property type="evidence" value="ECO:0007669"/>
    <property type="project" value="TreeGrafter"/>
</dbReference>
<dbReference type="GO" id="GO:0061630">
    <property type="term" value="F:ubiquitin protein ligase activity"/>
    <property type="evidence" value="ECO:0007669"/>
    <property type="project" value="TreeGrafter"/>
</dbReference>
<dbReference type="InterPro" id="IPR019193">
    <property type="entry name" value="UBQ-conj_enz_E2-bd_prot"/>
</dbReference>
<name>G3AL30_SPAPN</name>
<reference evidence="1 2" key="1">
    <citation type="journal article" date="2011" name="Proc. Natl. Acad. Sci. U.S.A.">
        <title>Comparative genomics of xylose-fermenting fungi for enhanced biofuel production.</title>
        <authorList>
            <person name="Wohlbach D.J."/>
            <person name="Kuo A."/>
            <person name="Sato T.K."/>
            <person name="Potts K.M."/>
            <person name="Salamov A.A."/>
            <person name="LaButti K.M."/>
            <person name="Sun H."/>
            <person name="Clum A."/>
            <person name="Pangilinan J.L."/>
            <person name="Lindquist E.A."/>
            <person name="Lucas S."/>
            <person name="Lapidus A."/>
            <person name="Jin M."/>
            <person name="Gunawan C."/>
            <person name="Balan V."/>
            <person name="Dale B.E."/>
            <person name="Jeffries T.W."/>
            <person name="Zinkel R."/>
            <person name="Barry K.W."/>
            <person name="Grigoriev I.V."/>
            <person name="Gasch A.P."/>
        </authorList>
    </citation>
    <scope>NUCLEOTIDE SEQUENCE [LARGE SCALE GENOMIC DNA]</scope>
    <source>
        <strain evidence="2">NRRL Y-27907 / 11-Y1</strain>
    </source>
</reference>
<dbReference type="FunCoup" id="G3AL30">
    <property type="interactions" value="48"/>
</dbReference>
<dbReference type="KEGG" id="spaa:SPAPADRAFT_150678"/>
<dbReference type="Pfam" id="PF09814">
    <property type="entry name" value="HECT_2"/>
    <property type="match status" value="1"/>
</dbReference>
<gene>
    <name evidence="1" type="ORF">SPAPADRAFT_150678</name>
</gene>
<keyword evidence="2" id="KW-1185">Reference proteome</keyword>
<dbReference type="EMBL" id="GL996501">
    <property type="protein sequence ID" value="EGW33072.1"/>
    <property type="molecule type" value="Genomic_DNA"/>
</dbReference>
<protein>
    <recommendedName>
        <fullName evidence="3">Ubiquitin-conjugating enzyme E2C-binding protein</fullName>
    </recommendedName>
</protein>
<evidence type="ECO:0000313" key="1">
    <source>
        <dbReference type="EMBL" id="EGW33072.1"/>
    </source>
</evidence>
<dbReference type="HOGENOM" id="CLU_029122_0_0_1"/>
<dbReference type="GeneID" id="18870875"/>
<dbReference type="GO" id="GO:0051865">
    <property type="term" value="P:protein autoubiquitination"/>
    <property type="evidence" value="ECO:0007669"/>
    <property type="project" value="TreeGrafter"/>
</dbReference>
<dbReference type="GO" id="GO:0031624">
    <property type="term" value="F:ubiquitin conjugating enzyme binding"/>
    <property type="evidence" value="ECO:0007669"/>
    <property type="project" value="TreeGrafter"/>
</dbReference>
<dbReference type="GO" id="GO:0000151">
    <property type="term" value="C:ubiquitin ligase complex"/>
    <property type="evidence" value="ECO:0007669"/>
    <property type="project" value="TreeGrafter"/>
</dbReference>
<organism evidence="2">
    <name type="scientific">Spathaspora passalidarum (strain NRRL Y-27907 / 11-Y1)</name>
    <dbReference type="NCBI Taxonomy" id="619300"/>
    <lineage>
        <taxon>Eukaryota</taxon>
        <taxon>Fungi</taxon>
        <taxon>Dikarya</taxon>
        <taxon>Ascomycota</taxon>
        <taxon>Saccharomycotina</taxon>
        <taxon>Pichiomycetes</taxon>
        <taxon>Debaryomycetaceae</taxon>
        <taxon>Spathaspora</taxon>
    </lineage>
</organism>
<dbReference type="GO" id="GO:0005829">
    <property type="term" value="C:cytosol"/>
    <property type="evidence" value="ECO:0007669"/>
    <property type="project" value="TreeGrafter"/>
</dbReference>
<dbReference type="GO" id="GO:0000209">
    <property type="term" value="P:protein polyubiquitination"/>
    <property type="evidence" value="ECO:0007669"/>
    <property type="project" value="TreeGrafter"/>
</dbReference>
<dbReference type="InParanoid" id="G3AL30"/>
<accession>G3AL30</accession>
<dbReference type="PANTHER" id="PTHR31531:SF2">
    <property type="entry name" value="E3 UBIQUITIN-PROTEIN LIGASE E3D"/>
    <property type="match status" value="1"/>
</dbReference>
<dbReference type="OMA" id="CKASQAS"/>
<dbReference type="PANTHER" id="PTHR31531">
    <property type="entry name" value="E3 UBIQUITIN-PROTEIN LIGASE E3D FAMILY MEMBER"/>
    <property type="match status" value="1"/>
</dbReference>
<dbReference type="STRING" id="619300.G3AL30"/>
<sequence>MYYTEYLPRLNSISVVLDVPKGFFIDVSTKIILKDPHQLSIQSSQTILDFKLPLPITKFSITNLALQNQVLSFKLVLPSIKPDDSSVSTFMNQLDQKWSCNDLKKTPKSNNNHTFQFVCANCETPLIRSEMYTFKDMPSEYWYEMMDFWHCHKPESDHDHSHDKDYKGVLVPHDDHTVIIGTYYLLQKSNSNITDNVTCAKCGCILGEMIQDNVLKILKWKISLVYADQQERFDSKLFMYNSIIDKINSSATRRFKFKLDNAWKYLWVMNLGVKATLNGDTLVNALKVAFTDKIQEKDEDSYELVDIPYSEIVGSFINDLSSMHSKLPQSINCLTMGPTNFQISLISP</sequence>
<dbReference type="Proteomes" id="UP000000709">
    <property type="component" value="Unassembled WGS sequence"/>
</dbReference>